<proteinExistence type="inferred from homology"/>
<evidence type="ECO:0000256" key="4">
    <source>
        <dbReference type="HAMAP-Rule" id="MF_01369"/>
    </source>
</evidence>
<sequence>MNTTMQADKLLIKKPLVSEKGTDLSALDKYIFLVHPESNKKQIKEVIESIYKVNVIKVNIVRNRKKGDSYKKAIITLQKGETIDVGHQ</sequence>
<organism evidence="5 6">
    <name type="scientific">Candidatus Colwellbacteria bacterium CG10_big_fil_rev_8_21_14_0_10_42_22</name>
    <dbReference type="NCBI Taxonomy" id="1974540"/>
    <lineage>
        <taxon>Bacteria</taxon>
        <taxon>Candidatus Colwelliibacteriota</taxon>
    </lineage>
</organism>
<keyword evidence="3 4" id="KW-0687">Ribonucleoprotein</keyword>
<name>A0A2H0VF92_9BACT</name>
<dbReference type="GO" id="GO:0003735">
    <property type="term" value="F:structural constituent of ribosome"/>
    <property type="evidence" value="ECO:0007669"/>
    <property type="project" value="InterPro"/>
</dbReference>
<protein>
    <recommendedName>
        <fullName evidence="4">Large ribosomal subunit protein uL23</fullName>
    </recommendedName>
</protein>
<dbReference type="GO" id="GO:1990904">
    <property type="term" value="C:ribonucleoprotein complex"/>
    <property type="evidence" value="ECO:0007669"/>
    <property type="project" value="UniProtKB-KW"/>
</dbReference>
<dbReference type="Gene3D" id="3.30.70.330">
    <property type="match status" value="1"/>
</dbReference>
<dbReference type="GO" id="GO:0006412">
    <property type="term" value="P:translation"/>
    <property type="evidence" value="ECO:0007669"/>
    <property type="project" value="UniProtKB-UniRule"/>
</dbReference>
<keyword evidence="4" id="KW-0694">RNA-binding</keyword>
<dbReference type="Pfam" id="PF00276">
    <property type="entry name" value="Ribosomal_L23"/>
    <property type="match status" value="1"/>
</dbReference>
<dbReference type="SUPFAM" id="SSF54189">
    <property type="entry name" value="Ribosomal proteins S24e, L23 and L15e"/>
    <property type="match status" value="1"/>
</dbReference>
<dbReference type="GO" id="GO:0005840">
    <property type="term" value="C:ribosome"/>
    <property type="evidence" value="ECO:0007669"/>
    <property type="project" value="UniProtKB-KW"/>
</dbReference>
<evidence type="ECO:0000256" key="1">
    <source>
        <dbReference type="ARBA" id="ARBA00006700"/>
    </source>
</evidence>
<evidence type="ECO:0000256" key="2">
    <source>
        <dbReference type="ARBA" id="ARBA00022980"/>
    </source>
</evidence>
<evidence type="ECO:0000256" key="3">
    <source>
        <dbReference type="ARBA" id="ARBA00023274"/>
    </source>
</evidence>
<dbReference type="HAMAP" id="MF_01369_B">
    <property type="entry name" value="Ribosomal_uL23_B"/>
    <property type="match status" value="1"/>
</dbReference>
<gene>
    <name evidence="4 5" type="primary">rplW</name>
    <name evidence="5" type="ORF">COT89_02590</name>
</gene>
<dbReference type="InterPro" id="IPR012677">
    <property type="entry name" value="Nucleotide-bd_a/b_plait_sf"/>
</dbReference>
<dbReference type="PANTHER" id="PTHR11620">
    <property type="entry name" value="60S RIBOSOMAL PROTEIN L23A"/>
    <property type="match status" value="1"/>
</dbReference>
<accession>A0A2H0VF92</accession>
<dbReference type="InterPro" id="IPR013025">
    <property type="entry name" value="Ribosomal_uL23-like"/>
</dbReference>
<dbReference type="Proteomes" id="UP000231466">
    <property type="component" value="Unassembled WGS sequence"/>
</dbReference>
<reference evidence="6" key="1">
    <citation type="submission" date="2017-09" db="EMBL/GenBank/DDBJ databases">
        <title>Depth-based differentiation of microbial function through sediment-hosted aquifers and enrichment of novel symbionts in the deep terrestrial subsurface.</title>
        <authorList>
            <person name="Probst A.J."/>
            <person name="Ladd B."/>
            <person name="Jarett J.K."/>
            <person name="Geller-Mcgrath D.E."/>
            <person name="Sieber C.M.K."/>
            <person name="Emerson J.B."/>
            <person name="Anantharaman K."/>
            <person name="Thomas B.C."/>
            <person name="Malmstrom R."/>
            <person name="Stieglmeier M."/>
            <person name="Klingl A."/>
            <person name="Woyke T."/>
            <person name="Ryan C.M."/>
            <person name="Banfield J.F."/>
        </authorList>
    </citation>
    <scope>NUCLEOTIDE SEQUENCE [LARGE SCALE GENOMIC DNA]</scope>
</reference>
<comment type="function">
    <text evidence="4">One of the early assembly proteins it binds 23S rRNA. One of the proteins that surrounds the polypeptide exit tunnel on the outside of the ribosome. Forms the main docking site for trigger factor binding to the ribosome.</text>
</comment>
<comment type="similarity">
    <text evidence="1 4">Belongs to the universal ribosomal protein uL23 family.</text>
</comment>
<dbReference type="InterPro" id="IPR012678">
    <property type="entry name" value="Ribosomal_uL23/eL15/eS24_sf"/>
</dbReference>
<dbReference type="EMBL" id="PFAH01000009">
    <property type="protein sequence ID" value="PIR97777.1"/>
    <property type="molecule type" value="Genomic_DNA"/>
</dbReference>
<comment type="caution">
    <text evidence="5">The sequence shown here is derived from an EMBL/GenBank/DDBJ whole genome shotgun (WGS) entry which is preliminary data.</text>
</comment>
<dbReference type="AlphaFoldDB" id="A0A2H0VF92"/>
<evidence type="ECO:0000313" key="6">
    <source>
        <dbReference type="Proteomes" id="UP000231466"/>
    </source>
</evidence>
<keyword evidence="2 4" id="KW-0689">Ribosomal protein</keyword>
<comment type="subunit">
    <text evidence="4">Part of the 50S ribosomal subunit. Contacts protein L29, and trigger factor when it is bound to the ribosome.</text>
</comment>
<evidence type="ECO:0000313" key="5">
    <source>
        <dbReference type="EMBL" id="PIR97777.1"/>
    </source>
</evidence>
<keyword evidence="4" id="KW-0699">rRNA-binding</keyword>
<dbReference type="GO" id="GO:0019843">
    <property type="term" value="F:rRNA binding"/>
    <property type="evidence" value="ECO:0007669"/>
    <property type="project" value="UniProtKB-UniRule"/>
</dbReference>